<proteinExistence type="predicted"/>
<sequence>MYNQACPQTPAPARAGHHFPMATGILETPSIMRSFRESTVAYPKNTAPAPTEPPAMRFFPQFSSSPWNDSVTFGGNTLLPASGRPASTIPVRSEGQNSAFLDRSFTSIHKKPSTIKAQVPLATSNTNSLLNRSMSVLEKKSSAPSKSGFPVLGNFHRTQGSNLNATISLFSSSSAFNKRKYPEPTVTGAPAGPSKYLKVSQGNSKAFPATATTNDETKGTLDAKATLRIVTGTIDHLQKIIREQPKYPLLLETVANVLTVKPGSRPKEKVVLLRNRNAGPVLQALYYEIDADLPPLVAGDLVRCVGRIQPVGNRLQILKITRTTEQHDRAIARLQTVSAFTTKVRR</sequence>
<protein>
    <submittedName>
        <fullName evidence="1">Uncharacterized protein</fullName>
    </submittedName>
</protein>
<dbReference type="EnsemblMetazoa" id="AATE016099-RA">
    <property type="protein sequence ID" value="AATE016099-PA.1"/>
    <property type="gene ID" value="AATE016099"/>
</dbReference>
<dbReference type="STRING" id="41427.A0A182JDM4"/>
<dbReference type="VEuPathDB" id="VectorBase:AATE016099"/>
<accession>A0A182JDM4</accession>
<evidence type="ECO:0000313" key="1">
    <source>
        <dbReference type="EnsemblMetazoa" id="AATE016099-PA.1"/>
    </source>
</evidence>
<name>A0A182JDM4_ANOAO</name>
<organism evidence="1">
    <name type="scientific">Anopheles atroparvus</name>
    <name type="common">European mosquito</name>
    <dbReference type="NCBI Taxonomy" id="41427"/>
    <lineage>
        <taxon>Eukaryota</taxon>
        <taxon>Metazoa</taxon>
        <taxon>Ecdysozoa</taxon>
        <taxon>Arthropoda</taxon>
        <taxon>Hexapoda</taxon>
        <taxon>Insecta</taxon>
        <taxon>Pterygota</taxon>
        <taxon>Neoptera</taxon>
        <taxon>Endopterygota</taxon>
        <taxon>Diptera</taxon>
        <taxon>Nematocera</taxon>
        <taxon>Culicoidea</taxon>
        <taxon>Culicidae</taxon>
        <taxon>Anophelinae</taxon>
        <taxon>Anopheles</taxon>
    </lineage>
</organism>
<dbReference type="AlphaFoldDB" id="A0A182JDM4"/>
<reference evidence="1" key="1">
    <citation type="submission" date="2022-08" db="UniProtKB">
        <authorList>
            <consortium name="EnsemblMetazoa"/>
        </authorList>
    </citation>
    <scope>IDENTIFICATION</scope>
    <source>
        <strain evidence="1">EBRO</strain>
    </source>
</reference>